<sequence>MALTYLELDFESKTTLELNKAPKGKAPWLEDNGIIADSELILGHLDSKTNGRLLGQLTAEEVAIGTAFTRLAEDHLYWLTVASRWLDDEWFEVVKRDFFSSLPWPLRTIVPLIGRRRMRQTYDLHGLGRHSLEEQQAFLDRDVEALVARLTDHNYIASDRMTIYDFTVASMLASSMDNQPETWVSARMNREQSLRDYIERVQEEVGVYGRK</sequence>
<dbReference type="SFLD" id="SFLDS00019">
    <property type="entry name" value="Glutathione_Transferase_(cytos"/>
    <property type="match status" value="1"/>
</dbReference>
<dbReference type="InterPro" id="IPR012336">
    <property type="entry name" value="Thioredoxin-like_fold"/>
</dbReference>
<dbReference type="SFLD" id="SFLDG01180">
    <property type="entry name" value="SUF1"/>
    <property type="match status" value="1"/>
</dbReference>
<dbReference type="SUPFAM" id="SSF47616">
    <property type="entry name" value="GST C-terminal domain-like"/>
    <property type="match status" value="1"/>
</dbReference>
<dbReference type="Proteomes" id="UP000468943">
    <property type="component" value="Unassembled WGS sequence"/>
</dbReference>
<evidence type="ECO:0000313" key="3">
    <source>
        <dbReference type="Proteomes" id="UP000468943"/>
    </source>
</evidence>
<dbReference type="EMBL" id="WTYS01000001">
    <property type="protein sequence ID" value="MXO55481.1"/>
    <property type="molecule type" value="Genomic_DNA"/>
</dbReference>
<dbReference type="PANTHER" id="PTHR12289">
    <property type="entry name" value="METAXIN RELATED"/>
    <property type="match status" value="1"/>
</dbReference>
<dbReference type="OrthoDB" id="7054557at2"/>
<organism evidence="2 3">
    <name type="scientific">Pontixanthobacter gangjinensis</name>
    <dbReference type="NCBI Taxonomy" id="1028742"/>
    <lineage>
        <taxon>Bacteria</taxon>
        <taxon>Pseudomonadati</taxon>
        <taxon>Pseudomonadota</taxon>
        <taxon>Alphaproteobacteria</taxon>
        <taxon>Sphingomonadales</taxon>
        <taxon>Erythrobacteraceae</taxon>
        <taxon>Pontixanthobacter</taxon>
    </lineage>
</organism>
<dbReference type="Gene3D" id="3.40.30.10">
    <property type="entry name" value="Glutaredoxin"/>
    <property type="match status" value="1"/>
</dbReference>
<reference evidence="2 3" key="1">
    <citation type="submission" date="2019-12" db="EMBL/GenBank/DDBJ databases">
        <title>Genomic-based taxomic classification of the family Erythrobacteraceae.</title>
        <authorList>
            <person name="Xu L."/>
        </authorList>
    </citation>
    <scope>NUCLEOTIDE SEQUENCE [LARGE SCALE GENOMIC DNA]</scope>
    <source>
        <strain evidence="2 3">JCM 17802</strain>
    </source>
</reference>
<dbReference type="AlphaFoldDB" id="A0A6I4SI66"/>
<dbReference type="InterPro" id="IPR036282">
    <property type="entry name" value="Glutathione-S-Trfase_C_sf"/>
</dbReference>
<dbReference type="InterPro" id="IPR040079">
    <property type="entry name" value="Glutathione_S-Trfase"/>
</dbReference>
<dbReference type="InterPro" id="IPR050931">
    <property type="entry name" value="Mito_Protein_Transport_Metaxin"/>
</dbReference>
<dbReference type="Gene3D" id="1.20.1050.10">
    <property type="match status" value="1"/>
</dbReference>
<dbReference type="GO" id="GO:0016740">
    <property type="term" value="F:transferase activity"/>
    <property type="evidence" value="ECO:0007669"/>
    <property type="project" value="UniProtKB-KW"/>
</dbReference>
<dbReference type="Pfam" id="PF17172">
    <property type="entry name" value="GST_N_4"/>
    <property type="match status" value="1"/>
</dbReference>
<proteinExistence type="predicted"/>
<gene>
    <name evidence="2" type="ORF">GRI36_01165</name>
</gene>
<accession>A0A6I4SI66</accession>
<dbReference type="SFLD" id="SFLDG01200">
    <property type="entry name" value="SUF1.1"/>
    <property type="match status" value="1"/>
</dbReference>
<name>A0A6I4SI66_9SPHN</name>
<evidence type="ECO:0000259" key="1">
    <source>
        <dbReference type="Pfam" id="PF17172"/>
    </source>
</evidence>
<keyword evidence="3" id="KW-1185">Reference proteome</keyword>
<protein>
    <submittedName>
        <fullName evidence="2">Glutathione S-transferase family protein</fullName>
    </submittedName>
</protein>
<dbReference type="InterPro" id="IPR026928">
    <property type="entry name" value="FAX/IsoI-like"/>
</dbReference>
<keyword evidence="2" id="KW-0808">Transferase</keyword>
<feature type="domain" description="Thioredoxin-like fold" evidence="1">
    <location>
        <begin position="7"/>
        <end position="90"/>
    </location>
</feature>
<evidence type="ECO:0000313" key="2">
    <source>
        <dbReference type="EMBL" id="MXO55481.1"/>
    </source>
</evidence>
<comment type="caution">
    <text evidence="2">The sequence shown here is derived from an EMBL/GenBank/DDBJ whole genome shotgun (WGS) entry which is preliminary data.</text>
</comment>
<dbReference type="GO" id="GO:0005737">
    <property type="term" value="C:cytoplasm"/>
    <property type="evidence" value="ECO:0007669"/>
    <property type="project" value="TreeGrafter"/>
</dbReference>
<dbReference type="PANTHER" id="PTHR12289:SF41">
    <property type="entry name" value="FAILED AXON CONNECTIONS-RELATED"/>
    <property type="match status" value="1"/>
</dbReference>